<dbReference type="InterPro" id="IPR006667">
    <property type="entry name" value="SLC41_membr_dom"/>
</dbReference>
<evidence type="ECO:0000256" key="1">
    <source>
        <dbReference type="ARBA" id="ARBA00004141"/>
    </source>
</evidence>
<evidence type="ECO:0000256" key="7">
    <source>
        <dbReference type="ARBA" id="ARBA00023136"/>
    </source>
</evidence>
<dbReference type="Pfam" id="PF01769">
    <property type="entry name" value="MgtE"/>
    <property type="match status" value="1"/>
</dbReference>
<dbReference type="Proteomes" id="UP000473699">
    <property type="component" value="Unassembled WGS sequence"/>
</dbReference>
<dbReference type="InterPro" id="IPR036739">
    <property type="entry name" value="SLC41_membr_dom_sf"/>
</dbReference>
<proteinExistence type="inferred from homology"/>
<feature type="transmembrane region" description="Helical" evidence="9">
    <location>
        <begin position="419"/>
        <end position="442"/>
    </location>
</feature>
<keyword evidence="9" id="KW-0479">Metal-binding</keyword>
<dbReference type="NCBIfam" id="TIGR00400">
    <property type="entry name" value="mgtE"/>
    <property type="match status" value="1"/>
</dbReference>
<reference evidence="11 12" key="1">
    <citation type="submission" date="2019-08" db="EMBL/GenBank/DDBJ databases">
        <title>In-depth cultivation of the pig gut microbiome towards novel bacterial diversity and tailored functional studies.</title>
        <authorList>
            <person name="Wylensek D."/>
            <person name="Hitch T.C.A."/>
            <person name="Clavel T."/>
        </authorList>
    </citation>
    <scope>NUCLEOTIDE SEQUENCE [LARGE SCALE GENOMIC DNA]</scope>
    <source>
        <strain evidence="11 12">SM-530-WT-4B</strain>
    </source>
</reference>
<feature type="transmembrane region" description="Helical" evidence="9">
    <location>
        <begin position="354"/>
        <end position="377"/>
    </location>
</feature>
<dbReference type="CDD" id="cd04606">
    <property type="entry name" value="CBS_pair_Mg_transporter"/>
    <property type="match status" value="1"/>
</dbReference>
<keyword evidence="5 9" id="KW-0460">Magnesium</keyword>
<evidence type="ECO:0000256" key="5">
    <source>
        <dbReference type="ARBA" id="ARBA00022842"/>
    </source>
</evidence>
<evidence type="ECO:0000256" key="2">
    <source>
        <dbReference type="ARBA" id="ARBA00009749"/>
    </source>
</evidence>
<comment type="subunit">
    <text evidence="9">Homodimer.</text>
</comment>
<dbReference type="SMART" id="SM00116">
    <property type="entry name" value="CBS"/>
    <property type="match status" value="2"/>
</dbReference>
<dbReference type="GO" id="GO:0046872">
    <property type="term" value="F:metal ion binding"/>
    <property type="evidence" value="ECO:0007669"/>
    <property type="project" value="UniProtKB-KW"/>
</dbReference>
<accession>A0A6L5YB28</accession>
<evidence type="ECO:0000256" key="3">
    <source>
        <dbReference type="ARBA" id="ARBA00022448"/>
    </source>
</evidence>
<keyword evidence="6 9" id="KW-1133">Transmembrane helix</keyword>
<feature type="transmembrane region" description="Helical" evidence="9">
    <location>
        <begin position="383"/>
        <end position="407"/>
    </location>
</feature>
<dbReference type="GO" id="GO:0015095">
    <property type="term" value="F:magnesium ion transmembrane transporter activity"/>
    <property type="evidence" value="ECO:0007669"/>
    <property type="project" value="UniProtKB-UniRule"/>
</dbReference>
<keyword evidence="3 9" id="KW-0813">Transport</keyword>
<dbReference type="GO" id="GO:0005886">
    <property type="term" value="C:plasma membrane"/>
    <property type="evidence" value="ECO:0007669"/>
    <property type="project" value="UniProtKB-SubCell"/>
</dbReference>
<evidence type="ECO:0000313" key="11">
    <source>
        <dbReference type="EMBL" id="MST55335.1"/>
    </source>
</evidence>
<dbReference type="RefSeq" id="WP_154528442.1">
    <property type="nucleotide sequence ID" value="NZ_VUNH01000004.1"/>
</dbReference>
<dbReference type="AlphaFoldDB" id="A0A6L5YB28"/>
<name>A0A6L5YB28_9BACT</name>
<keyword evidence="4 9" id="KW-0812">Transmembrane</keyword>
<keyword evidence="7 9" id="KW-0472">Membrane</keyword>
<comment type="similarity">
    <text evidence="2 9">Belongs to the SLC41A transporter family.</text>
</comment>
<keyword evidence="12" id="KW-1185">Reference proteome</keyword>
<dbReference type="SUPFAM" id="SSF158791">
    <property type="entry name" value="MgtE N-terminal domain-like"/>
    <property type="match status" value="1"/>
</dbReference>
<dbReference type="Gene3D" id="3.10.580.10">
    <property type="entry name" value="CBS-domain"/>
    <property type="match status" value="1"/>
</dbReference>
<comment type="function">
    <text evidence="9">Acts as a magnesium transporter.</text>
</comment>
<comment type="subcellular location">
    <subcellularLocation>
        <location evidence="9">Cell membrane</location>
        <topology evidence="9">Multi-pass membrane protein</topology>
    </subcellularLocation>
    <subcellularLocation>
        <location evidence="1">Membrane</location>
        <topology evidence="1">Multi-pass membrane protein</topology>
    </subcellularLocation>
</comment>
<evidence type="ECO:0000256" key="4">
    <source>
        <dbReference type="ARBA" id="ARBA00022692"/>
    </source>
</evidence>
<keyword evidence="8" id="KW-0129">CBS domain</keyword>
<dbReference type="SUPFAM" id="SSF54631">
    <property type="entry name" value="CBS-domain pair"/>
    <property type="match status" value="1"/>
</dbReference>
<dbReference type="Pfam" id="PF00571">
    <property type="entry name" value="CBS"/>
    <property type="match status" value="1"/>
</dbReference>
<dbReference type="Gene3D" id="1.10.357.20">
    <property type="entry name" value="SLC41 divalent cation transporters, integral membrane domain"/>
    <property type="match status" value="1"/>
</dbReference>
<keyword evidence="9" id="KW-1003">Cell membrane</keyword>
<gene>
    <name evidence="11" type="primary">mgtE</name>
    <name evidence="11" type="ORF">FYJ74_04715</name>
</gene>
<dbReference type="InterPro" id="IPR000644">
    <property type="entry name" value="CBS_dom"/>
</dbReference>
<dbReference type="PANTHER" id="PTHR41394:SF8">
    <property type="entry name" value="MAGNESIUM TRANSPORTER MGTE"/>
    <property type="match status" value="1"/>
</dbReference>
<evidence type="ECO:0000256" key="8">
    <source>
        <dbReference type="PROSITE-ProRule" id="PRU00703"/>
    </source>
</evidence>
<dbReference type="InterPro" id="IPR046342">
    <property type="entry name" value="CBS_dom_sf"/>
</dbReference>
<comment type="caution">
    <text evidence="11">The sequence shown here is derived from an EMBL/GenBank/DDBJ whole genome shotgun (WGS) entry which is preliminary data.</text>
</comment>
<dbReference type="EMBL" id="VUNH01000004">
    <property type="protein sequence ID" value="MST55335.1"/>
    <property type="molecule type" value="Genomic_DNA"/>
</dbReference>
<sequence>MSARMGYSSRLKALLQQGRLDEARLMIRGMAPEVLEEELLRLPPRSALALCSILKPPRLAVLIEGLSRREKQKLLSSASIPELRGLFLSLPERLLPELLNALPSRQKHPLLEKLPKNLQKLLQPKKEWPEDSVGYIMSGNGVVLSPRDTVAEALDKIRRDAPGKDLVYHCFVIDGERFAGTAALEDLVLAVPEVKVAQLTEEDCHAVPPEMDRAEAARVMSRYDVQVLPVVKDGRLLGALPFDDVLDVMEDENTELFHHAGGLYGDNDEGSLWGEALRRFPCLLLCLVTGILTTGIMENYEEMLSQVLALSFFVPLLIDTGGNVGAQISVLIIRSMGLGRLENNVLGRVLLRELLTALLLGGAMALLAAGRSLFIGAGGQVTFVVAMAMVCVVVASDLLGALMPFVVKRLGFDPALISGPLLATIVDVLGLALYFAVASAVLP</sequence>
<protein>
    <recommendedName>
        <fullName evidence="9">Magnesium transporter MgtE</fullName>
    </recommendedName>
</protein>
<feature type="domain" description="CBS" evidence="10">
    <location>
        <begin position="199"/>
        <end position="255"/>
    </location>
</feature>
<evidence type="ECO:0000256" key="6">
    <source>
        <dbReference type="ARBA" id="ARBA00022989"/>
    </source>
</evidence>
<comment type="caution">
    <text evidence="9">Lacks conserved residue(s) required for the propagation of feature annotation.</text>
</comment>
<evidence type="ECO:0000256" key="9">
    <source>
        <dbReference type="RuleBase" id="RU362011"/>
    </source>
</evidence>
<dbReference type="PROSITE" id="PS51371">
    <property type="entry name" value="CBS"/>
    <property type="match status" value="1"/>
</dbReference>
<dbReference type="InterPro" id="IPR006669">
    <property type="entry name" value="MgtE_transporter"/>
</dbReference>
<evidence type="ECO:0000259" key="10">
    <source>
        <dbReference type="PROSITE" id="PS51371"/>
    </source>
</evidence>
<dbReference type="PANTHER" id="PTHR41394">
    <property type="entry name" value="MAGNESIUM TRANSPORTER MGTE"/>
    <property type="match status" value="1"/>
</dbReference>
<organism evidence="11 12">
    <name type="scientific">Pyramidobacter porci</name>
    <dbReference type="NCBI Taxonomy" id="2605789"/>
    <lineage>
        <taxon>Bacteria</taxon>
        <taxon>Thermotogati</taxon>
        <taxon>Synergistota</taxon>
        <taxon>Synergistia</taxon>
        <taxon>Synergistales</taxon>
        <taxon>Dethiosulfovibrionaceae</taxon>
        <taxon>Pyramidobacter</taxon>
    </lineage>
</organism>
<dbReference type="SUPFAM" id="SSF161093">
    <property type="entry name" value="MgtE membrane domain-like"/>
    <property type="match status" value="1"/>
</dbReference>
<evidence type="ECO:0000313" key="12">
    <source>
        <dbReference type="Proteomes" id="UP000473699"/>
    </source>
</evidence>